<evidence type="ECO:0000256" key="4">
    <source>
        <dbReference type="ARBA" id="ARBA00022707"/>
    </source>
</evidence>
<dbReference type="Pfam" id="PF04495">
    <property type="entry name" value="GRASP55_65"/>
    <property type="match status" value="1"/>
</dbReference>
<evidence type="ECO:0000256" key="10">
    <source>
        <dbReference type="SAM" id="MobiDB-lite"/>
    </source>
</evidence>
<keyword evidence="9" id="KW-0862">Zinc</keyword>
<dbReference type="RefSeq" id="XP_026140813.1">
    <property type="nucleotide sequence ID" value="XM_026285028.1"/>
</dbReference>
<dbReference type="GeneID" id="113116710"/>
<dbReference type="SUPFAM" id="SSF50156">
    <property type="entry name" value="PDZ domain-like"/>
    <property type="match status" value="2"/>
</dbReference>
<dbReference type="GO" id="GO:0000139">
    <property type="term" value="C:Golgi membrane"/>
    <property type="evidence" value="ECO:0007669"/>
    <property type="project" value="UniProtKB-SubCell"/>
</dbReference>
<evidence type="ECO:0000256" key="9">
    <source>
        <dbReference type="PIRSR" id="PIRSR607583-1"/>
    </source>
</evidence>
<dbReference type="InterPro" id="IPR007583">
    <property type="entry name" value="GRASP55_65"/>
</dbReference>
<feature type="region of interest" description="Disordered" evidence="10">
    <location>
        <begin position="407"/>
        <end position="473"/>
    </location>
</feature>
<accession>A0A6P6R6H4</accession>
<evidence type="ECO:0000256" key="7">
    <source>
        <dbReference type="ARBA" id="ARBA00023136"/>
    </source>
</evidence>
<feature type="domain" description="PDZ GRASP-type" evidence="11">
    <location>
        <begin position="111"/>
        <end position="199"/>
    </location>
</feature>
<dbReference type="PROSITE" id="PS51865">
    <property type="entry name" value="PDZ_GRASP"/>
    <property type="match status" value="2"/>
</dbReference>
<dbReference type="PANTHER" id="PTHR12893">
    <property type="entry name" value="GOLGI REASSEMBLY STACKING PROTEIN GRASP"/>
    <property type="match status" value="1"/>
</dbReference>
<dbReference type="FunFam" id="2.30.42.10:FF:000056">
    <property type="entry name" value="Golgi reassembly-stacking protein 2 isoform 1"/>
    <property type="match status" value="1"/>
</dbReference>
<feature type="binding site" evidence="9">
    <location>
        <position position="103"/>
    </location>
    <ligand>
        <name>Zn(2+)</name>
        <dbReference type="ChEBI" id="CHEBI:29105"/>
    </ligand>
</feature>
<keyword evidence="8" id="KW-0449">Lipoprotein</keyword>
<evidence type="ECO:0000313" key="13">
    <source>
        <dbReference type="RefSeq" id="XP_026140813.1"/>
    </source>
</evidence>
<dbReference type="OrthoDB" id="3318at2759"/>
<evidence type="ECO:0000256" key="2">
    <source>
        <dbReference type="ARBA" id="ARBA00007144"/>
    </source>
</evidence>
<keyword evidence="3" id="KW-0597">Phosphoprotein</keyword>
<reference evidence="13" key="1">
    <citation type="submission" date="2025-08" db="UniProtKB">
        <authorList>
            <consortium name="RefSeq"/>
        </authorList>
    </citation>
    <scope>IDENTIFICATION</scope>
    <source>
        <strain evidence="13">Wakin</strain>
        <tissue evidence="13">Muscle</tissue>
    </source>
</reference>
<evidence type="ECO:0000256" key="1">
    <source>
        <dbReference type="ARBA" id="ARBA00004394"/>
    </source>
</evidence>
<evidence type="ECO:0000259" key="11">
    <source>
        <dbReference type="PROSITE" id="PS51865"/>
    </source>
</evidence>
<feature type="region of interest" description="Disordered" evidence="10">
    <location>
        <begin position="206"/>
        <end position="230"/>
    </location>
</feature>
<evidence type="ECO:0000256" key="8">
    <source>
        <dbReference type="ARBA" id="ARBA00023288"/>
    </source>
</evidence>
<keyword evidence="12" id="KW-1185">Reference proteome</keyword>
<evidence type="ECO:0000256" key="6">
    <source>
        <dbReference type="ARBA" id="ARBA00023034"/>
    </source>
</evidence>
<dbReference type="FunFam" id="2.30.42.10:FF:000026">
    <property type="entry name" value="Golgi reassembly stacking protein 2"/>
    <property type="match status" value="1"/>
</dbReference>
<name>A0A6P6R6H4_CARAU</name>
<comment type="subcellular location">
    <subcellularLocation>
        <location evidence="1">Golgi apparatus membrane</location>
    </subcellularLocation>
</comment>
<comment type="similarity">
    <text evidence="2">Belongs to the GORASP family.</text>
</comment>
<dbReference type="GO" id="GO:0046872">
    <property type="term" value="F:metal ion binding"/>
    <property type="evidence" value="ECO:0007669"/>
    <property type="project" value="UniProtKB-KW"/>
</dbReference>
<dbReference type="GO" id="GO:0007030">
    <property type="term" value="P:Golgi organization"/>
    <property type="evidence" value="ECO:0007669"/>
    <property type="project" value="TreeGrafter"/>
</dbReference>
<feature type="compositionally biased region" description="Basic and acidic residues" evidence="10">
    <location>
        <begin position="462"/>
        <end position="473"/>
    </location>
</feature>
<evidence type="ECO:0000256" key="3">
    <source>
        <dbReference type="ARBA" id="ARBA00022553"/>
    </source>
</evidence>
<feature type="binding site" evidence="9">
    <location>
        <position position="18"/>
    </location>
    <ligand>
        <name>Zn(2+)</name>
        <dbReference type="ChEBI" id="CHEBI:29105"/>
    </ligand>
</feature>
<keyword evidence="4" id="KW-0519">Myristate</keyword>
<dbReference type="Proteomes" id="UP000515129">
    <property type="component" value="Chromosome 2"/>
</dbReference>
<keyword evidence="9" id="KW-0479">Metal-binding</keyword>
<evidence type="ECO:0000256" key="5">
    <source>
        <dbReference type="ARBA" id="ARBA00022737"/>
    </source>
</evidence>
<keyword evidence="5" id="KW-0677">Repeat</keyword>
<proteinExistence type="inferred from homology"/>
<organism evidence="12 13">
    <name type="scientific">Carassius auratus</name>
    <name type="common">Goldfish</name>
    <dbReference type="NCBI Taxonomy" id="7957"/>
    <lineage>
        <taxon>Eukaryota</taxon>
        <taxon>Metazoa</taxon>
        <taxon>Chordata</taxon>
        <taxon>Craniata</taxon>
        <taxon>Vertebrata</taxon>
        <taxon>Euteleostomi</taxon>
        <taxon>Actinopterygii</taxon>
        <taxon>Neopterygii</taxon>
        <taxon>Teleostei</taxon>
        <taxon>Ostariophysi</taxon>
        <taxon>Cypriniformes</taxon>
        <taxon>Cyprinidae</taxon>
        <taxon>Cyprininae</taxon>
        <taxon>Carassius</taxon>
    </lineage>
</organism>
<dbReference type="KEGG" id="caua:113116710"/>
<feature type="domain" description="PDZ GRASP-type" evidence="11">
    <location>
        <begin position="15"/>
        <end position="105"/>
    </location>
</feature>
<protein>
    <submittedName>
        <fullName evidence="13">Golgi reassembly-stacking protein 1</fullName>
    </submittedName>
</protein>
<keyword evidence="6" id="KW-0333">Golgi apparatus</keyword>
<keyword evidence="7" id="KW-0472">Membrane</keyword>
<gene>
    <name evidence="13" type="primary">LOC113116710</name>
</gene>
<dbReference type="InterPro" id="IPR036034">
    <property type="entry name" value="PDZ_sf"/>
</dbReference>
<feature type="binding site" evidence="9">
    <location>
        <position position="20"/>
    </location>
    <ligand>
        <name>Zn(2+)</name>
        <dbReference type="ChEBI" id="CHEBI:29105"/>
    </ligand>
</feature>
<feature type="region of interest" description="Disordered" evidence="10">
    <location>
        <begin position="1"/>
        <end position="25"/>
    </location>
</feature>
<feature type="compositionally biased region" description="Polar residues" evidence="10">
    <location>
        <begin position="416"/>
        <end position="443"/>
    </location>
</feature>
<dbReference type="Gene3D" id="2.30.42.10">
    <property type="match status" value="2"/>
</dbReference>
<evidence type="ECO:0000313" key="12">
    <source>
        <dbReference type="Proteomes" id="UP000515129"/>
    </source>
</evidence>
<dbReference type="PANTHER" id="PTHR12893:SF2">
    <property type="entry name" value="GOLGI REASSEMBLY-STACKING PROTEIN 1"/>
    <property type="match status" value="1"/>
</dbReference>
<sequence length="473" mass="51083">MGLTQSSGAPEGGTEGYHVHGIQDDSPAEKAGLEPFFDFIISIGHNRLNQENEMLKDLLKANVEKPVKMEVYSTKTMRMRELEVVPSNMWGGQGLLGASVRFCSFQGANENVWHVLDVEPNSPAALAGLQEHSDFIVGADQVLQDSEDFFSLIEAHEGKPLKLLVYNTETDNCREVVVTPNGAWGGEGSLGCGIGYGYLHRIPARPESPKSEKFSPKASPVAGTPEQELPTNGFTEVSLMASSQSMSGFDLDTPLPPPIQRVMDPGFLDQSEVVMMNSEVSDIADRLDLSTSSIDMTNTSLAVREDIDVSGVEELQDMGVSSHNPEEQNTEDYPAVDFRGFQSPSDFSLPLSHPHALLPNLPLDHSLPTDMAYLVNSSIPSLDSSVPPIDISSLLIDPAALHLESSAPPAEYPVQPNESSPFSSESDGVNQGVSDEPQSQKSSLSEDRAEAVSSDPMSFDSHNARVKDEAVSQ</sequence>
<dbReference type="InterPro" id="IPR024958">
    <property type="entry name" value="GRASP_PDZ"/>
</dbReference>
<dbReference type="AlphaFoldDB" id="A0A6P6R6H4"/>